<reference evidence="3" key="2">
    <citation type="submission" date="2020-11" db="EMBL/GenBank/DDBJ databases">
        <title>Whole genome sequencing of Colletotrichum sp.</title>
        <authorList>
            <person name="Li H."/>
        </authorList>
    </citation>
    <scope>NUCLEOTIDE SEQUENCE</scope>
    <source>
        <strain evidence="3">CkLH20</strain>
    </source>
</reference>
<reference evidence="3" key="1">
    <citation type="submission" date="2020-03" db="EMBL/GenBank/DDBJ databases">
        <authorList>
            <person name="He L."/>
        </authorList>
    </citation>
    <scope>NUCLEOTIDE SEQUENCE</scope>
    <source>
        <strain evidence="3">CkLH20</strain>
    </source>
</reference>
<keyword evidence="4" id="KW-1185">Reference proteome</keyword>
<evidence type="ECO:0000256" key="1">
    <source>
        <dbReference type="SAM" id="Phobius"/>
    </source>
</evidence>
<dbReference type="OrthoDB" id="5203190at2759"/>
<sequence length="318" mass="34705">MSSTLLRLLGLAGTAQAVCSNFVIDNFSRPAVGGNNKLKSWTSDDSSMADIAIKSGVLSFTPKTDSSSYYYETLGCVKAASKGYKALSLTMNGPKDASVMLEIQTKASCTDTNYQSQWVQITGLTGSAQNISIALSSFTTANLDAVSGFVWSTYSVFDKYQLSNLQFTCDDGLNPPASTALTTSQSDSTSSSVISASTIATLSSSTASSFATSLVAPYVYFLFTHKHKNKLKHLDLSDVDFIFVRLEIVFEINFPNVIFSSSIFGYFIVLYSYVVLGHVNLGYGCLDSFQVIYQQLNHLWYRHRSVVAILFDLQQPPD</sequence>
<protein>
    <recommendedName>
        <fullName evidence="5">CBM-cenC domain-containing protein</fullName>
    </recommendedName>
</protein>
<comment type="caution">
    <text evidence="3">The sequence shown here is derived from an EMBL/GenBank/DDBJ whole genome shotgun (WGS) entry which is preliminary data.</text>
</comment>
<keyword evidence="1" id="KW-0472">Membrane</keyword>
<evidence type="ECO:0000256" key="2">
    <source>
        <dbReference type="SAM" id="SignalP"/>
    </source>
</evidence>
<dbReference type="GeneID" id="62169081"/>
<dbReference type="RefSeq" id="XP_038738687.1">
    <property type="nucleotide sequence ID" value="XM_038896007.1"/>
</dbReference>
<evidence type="ECO:0000313" key="4">
    <source>
        <dbReference type="Proteomes" id="UP000781932"/>
    </source>
</evidence>
<keyword evidence="1" id="KW-0812">Transmembrane</keyword>
<keyword evidence="1" id="KW-1133">Transmembrane helix</keyword>
<dbReference type="EMBL" id="JAATWM020000086">
    <property type="protein sequence ID" value="KAF9869226.1"/>
    <property type="molecule type" value="Genomic_DNA"/>
</dbReference>
<accession>A0A9P6HVW3</accession>
<name>A0A9P6HVW3_9PEZI</name>
<feature type="transmembrane region" description="Helical" evidence="1">
    <location>
        <begin position="254"/>
        <end position="274"/>
    </location>
</feature>
<feature type="signal peptide" evidence="2">
    <location>
        <begin position="1"/>
        <end position="17"/>
    </location>
</feature>
<evidence type="ECO:0008006" key="5">
    <source>
        <dbReference type="Google" id="ProtNLM"/>
    </source>
</evidence>
<keyword evidence="2" id="KW-0732">Signal</keyword>
<gene>
    <name evidence="3" type="ORF">CkaCkLH20_13297</name>
</gene>
<dbReference type="Proteomes" id="UP000781932">
    <property type="component" value="Unassembled WGS sequence"/>
</dbReference>
<evidence type="ECO:0000313" key="3">
    <source>
        <dbReference type="EMBL" id="KAF9869226.1"/>
    </source>
</evidence>
<organism evidence="3 4">
    <name type="scientific">Colletotrichum karsti</name>
    <dbReference type="NCBI Taxonomy" id="1095194"/>
    <lineage>
        <taxon>Eukaryota</taxon>
        <taxon>Fungi</taxon>
        <taxon>Dikarya</taxon>
        <taxon>Ascomycota</taxon>
        <taxon>Pezizomycotina</taxon>
        <taxon>Sordariomycetes</taxon>
        <taxon>Hypocreomycetidae</taxon>
        <taxon>Glomerellales</taxon>
        <taxon>Glomerellaceae</taxon>
        <taxon>Colletotrichum</taxon>
        <taxon>Colletotrichum boninense species complex</taxon>
    </lineage>
</organism>
<proteinExistence type="predicted"/>
<dbReference type="AlphaFoldDB" id="A0A9P6HVW3"/>
<feature type="chain" id="PRO_5040300669" description="CBM-cenC domain-containing protein" evidence="2">
    <location>
        <begin position="18"/>
        <end position="318"/>
    </location>
</feature>